<evidence type="ECO:0000313" key="3">
    <source>
        <dbReference type="EMBL" id="SCM77757.1"/>
    </source>
</evidence>
<feature type="domain" description="Response regulatory" evidence="2">
    <location>
        <begin position="36"/>
        <end position="152"/>
    </location>
</feature>
<dbReference type="RefSeq" id="WP_288197565.1">
    <property type="nucleotide sequence ID" value="NZ_LT608334.1"/>
</dbReference>
<dbReference type="CDD" id="cd00156">
    <property type="entry name" value="REC"/>
    <property type="match status" value="1"/>
</dbReference>
<gene>
    <name evidence="3" type="ORF">KL86PLE_60072</name>
</gene>
<organism evidence="3">
    <name type="scientific">uncultured Pleomorphomonas sp</name>
    <dbReference type="NCBI Taxonomy" id="442121"/>
    <lineage>
        <taxon>Bacteria</taxon>
        <taxon>Pseudomonadati</taxon>
        <taxon>Pseudomonadota</taxon>
        <taxon>Alphaproteobacteria</taxon>
        <taxon>Hyphomicrobiales</taxon>
        <taxon>Pleomorphomonadaceae</taxon>
        <taxon>Pleomorphomonas</taxon>
        <taxon>environmental samples</taxon>
    </lineage>
</organism>
<sequence length="353" mass="36736">MARLSGPFIPAIEDTAARRLRVVGAADAAMARPTITVLHVGDTPEDTFLIGRLVGALPSFSATFIAAGTREAALSALSRQPCDVVLCEFWMAGRTTMALIDEIKAVADVPVILISALDNDDIELIGRRAGADGLLTKSDLAVAPLDRVFSTLLQRRPAPRHDAASMLRALMANLYAAGLALRPERDGEPAADRKAGRAALVRSIADLEAASRFGASVQRFDAIPFFVDAVKKQNLRAEARGAVNFLAPSLPLPIETSPTLYADLVEGFLAEAGDAAAAGGVATVSLRAASGRLVATVRPLGGETIAGDGEARAAAAERRLLIEGLARACGGTLAFSAADGHVLAVPLRLSHPI</sequence>
<dbReference type="GO" id="GO:0000160">
    <property type="term" value="P:phosphorelay signal transduction system"/>
    <property type="evidence" value="ECO:0007669"/>
    <property type="project" value="InterPro"/>
</dbReference>
<comment type="caution">
    <text evidence="1">Lacks conserved residue(s) required for the propagation of feature annotation.</text>
</comment>
<dbReference type="EMBL" id="FMJD01000010">
    <property type="protein sequence ID" value="SCM77757.1"/>
    <property type="molecule type" value="Genomic_DNA"/>
</dbReference>
<dbReference type="AlphaFoldDB" id="A0A212LJT7"/>
<dbReference type="InterPro" id="IPR001789">
    <property type="entry name" value="Sig_transdc_resp-reg_receiver"/>
</dbReference>
<proteinExistence type="predicted"/>
<dbReference type="Gene3D" id="3.40.50.2300">
    <property type="match status" value="1"/>
</dbReference>
<dbReference type="SUPFAM" id="SSF52172">
    <property type="entry name" value="CheY-like"/>
    <property type="match status" value="1"/>
</dbReference>
<dbReference type="InterPro" id="IPR011006">
    <property type="entry name" value="CheY-like_superfamily"/>
</dbReference>
<dbReference type="SMART" id="SM00448">
    <property type="entry name" value="REC"/>
    <property type="match status" value="1"/>
</dbReference>
<name>A0A212LJT7_9HYPH</name>
<accession>A0A212LJT7</accession>
<reference evidence="3" key="1">
    <citation type="submission" date="2016-08" db="EMBL/GenBank/DDBJ databases">
        <authorList>
            <person name="Seilhamer J.J."/>
        </authorList>
    </citation>
    <scope>NUCLEOTIDE SEQUENCE</scope>
    <source>
        <strain evidence="3">86</strain>
    </source>
</reference>
<dbReference type="PROSITE" id="PS50110">
    <property type="entry name" value="RESPONSE_REGULATORY"/>
    <property type="match status" value="1"/>
</dbReference>
<evidence type="ECO:0000256" key="1">
    <source>
        <dbReference type="PROSITE-ProRule" id="PRU00169"/>
    </source>
</evidence>
<evidence type="ECO:0000259" key="2">
    <source>
        <dbReference type="PROSITE" id="PS50110"/>
    </source>
</evidence>
<protein>
    <recommendedName>
        <fullName evidence="2">Response regulatory domain-containing protein</fullName>
    </recommendedName>
</protein>